<proteinExistence type="predicted"/>
<name>A0A2I0LAV7_PUNGR</name>
<reference evidence="1 2" key="1">
    <citation type="submission" date="2017-11" db="EMBL/GenBank/DDBJ databases">
        <title>De-novo sequencing of pomegranate (Punica granatum L.) genome.</title>
        <authorList>
            <person name="Akparov Z."/>
            <person name="Amiraslanov A."/>
            <person name="Hajiyeva S."/>
            <person name="Abbasov M."/>
            <person name="Kaur K."/>
            <person name="Hamwieh A."/>
            <person name="Solovyev V."/>
            <person name="Salamov A."/>
            <person name="Braich B."/>
            <person name="Kosarev P."/>
            <person name="Mahmoud A."/>
            <person name="Hajiyev E."/>
            <person name="Babayeva S."/>
            <person name="Izzatullayeva V."/>
            <person name="Mammadov A."/>
            <person name="Mammadov A."/>
            <person name="Sharifova S."/>
            <person name="Ojaghi J."/>
            <person name="Eynullazada K."/>
            <person name="Bayramov B."/>
            <person name="Abdulazimova A."/>
            <person name="Shahmuradov I."/>
        </authorList>
    </citation>
    <scope>NUCLEOTIDE SEQUENCE [LARGE SCALE GENOMIC DNA]</scope>
    <source>
        <strain evidence="2">cv. AG2017</strain>
        <tissue evidence="1">Leaf</tissue>
    </source>
</reference>
<gene>
    <name evidence="1" type="ORF">CRG98_001788</name>
</gene>
<organism evidence="1 2">
    <name type="scientific">Punica granatum</name>
    <name type="common">Pomegranate</name>
    <dbReference type="NCBI Taxonomy" id="22663"/>
    <lineage>
        <taxon>Eukaryota</taxon>
        <taxon>Viridiplantae</taxon>
        <taxon>Streptophyta</taxon>
        <taxon>Embryophyta</taxon>
        <taxon>Tracheophyta</taxon>
        <taxon>Spermatophyta</taxon>
        <taxon>Magnoliopsida</taxon>
        <taxon>eudicotyledons</taxon>
        <taxon>Gunneridae</taxon>
        <taxon>Pentapetalae</taxon>
        <taxon>rosids</taxon>
        <taxon>malvids</taxon>
        <taxon>Myrtales</taxon>
        <taxon>Lythraceae</taxon>
        <taxon>Punica</taxon>
    </lineage>
</organism>
<dbReference type="Proteomes" id="UP000233551">
    <property type="component" value="Unassembled WGS sequence"/>
</dbReference>
<accession>A0A2I0LAV7</accession>
<keyword evidence="2" id="KW-1185">Reference proteome</keyword>
<dbReference type="EMBL" id="PGOL01000073">
    <property type="protein sequence ID" value="PKI77824.1"/>
    <property type="molecule type" value="Genomic_DNA"/>
</dbReference>
<protein>
    <submittedName>
        <fullName evidence="1">Uncharacterized protein</fullName>
    </submittedName>
</protein>
<dbReference type="AlphaFoldDB" id="A0A2I0LAV7"/>
<comment type="caution">
    <text evidence="1">The sequence shown here is derived from an EMBL/GenBank/DDBJ whole genome shotgun (WGS) entry which is preliminary data.</text>
</comment>
<evidence type="ECO:0000313" key="2">
    <source>
        <dbReference type="Proteomes" id="UP000233551"/>
    </source>
</evidence>
<evidence type="ECO:0000313" key="1">
    <source>
        <dbReference type="EMBL" id="PKI77824.1"/>
    </source>
</evidence>
<sequence length="56" mass="6226">MGGLGRRMLGRGEKLELHDNGSEVFSEGPLELVGHQHNPSNVEAYQQLQVWNLIAL</sequence>